<keyword evidence="2" id="KW-0645">Protease</keyword>
<keyword evidence="3" id="KW-0479">Metal-binding</keyword>
<evidence type="ECO:0000256" key="7">
    <source>
        <dbReference type="ARBA" id="ARBA00023049"/>
    </source>
</evidence>
<dbReference type="GO" id="GO:0008237">
    <property type="term" value="F:metallopeptidase activity"/>
    <property type="evidence" value="ECO:0007669"/>
    <property type="project" value="UniProtKB-KW"/>
</dbReference>
<evidence type="ECO:0000256" key="3">
    <source>
        <dbReference type="ARBA" id="ARBA00022723"/>
    </source>
</evidence>
<dbReference type="Proteomes" id="UP000727490">
    <property type="component" value="Unassembled WGS sequence"/>
</dbReference>
<evidence type="ECO:0000256" key="5">
    <source>
        <dbReference type="ARBA" id="ARBA00022801"/>
    </source>
</evidence>
<feature type="signal peptide" evidence="9">
    <location>
        <begin position="1"/>
        <end position="21"/>
    </location>
</feature>
<keyword evidence="6" id="KW-0862">Zinc</keyword>
<dbReference type="PANTHER" id="PTHR47466:SF1">
    <property type="entry name" value="METALLOPROTEASE MEP1 (AFU_ORTHOLOGUE AFUA_1G07730)-RELATED"/>
    <property type="match status" value="1"/>
</dbReference>
<dbReference type="GO" id="GO:0046872">
    <property type="term" value="F:metal ion binding"/>
    <property type="evidence" value="ECO:0007669"/>
    <property type="project" value="UniProtKB-KW"/>
</dbReference>
<accession>A0A951J0E2</accession>
<dbReference type="Pfam" id="PF05572">
    <property type="entry name" value="Peptidase_M43"/>
    <property type="match status" value="1"/>
</dbReference>
<evidence type="ECO:0000256" key="4">
    <source>
        <dbReference type="ARBA" id="ARBA00022729"/>
    </source>
</evidence>
<dbReference type="AlphaFoldDB" id="A0A951J0E2"/>
<dbReference type="RefSeq" id="WP_219293079.1">
    <property type="nucleotide sequence ID" value="NZ_RPHB01000009.1"/>
</dbReference>
<gene>
    <name evidence="11" type="ORF">EGN73_18315</name>
</gene>
<dbReference type="InterPro" id="IPR008754">
    <property type="entry name" value="Peptidase_M43"/>
</dbReference>
<evidence type="ECO:0000256" key="8">
    <source>
        <dbReference type="ARBA" id="ARBA00023157"/>
    </source>
</evidence>
<keyword evidence="7" id="KW-0482">Metalloprotease</keyword>
<dbReference type="PROSITE" id="PS51257">
    <property type="entry name" value="PROKAR_LIPOPROTEIN"/>
    <property type="match status" value="1"/>
</dbReference>
<comment type="similarity">
    <text evidence="1">Belongs to the peptidase M43B family.</text>
</comment>
<feature type="chain" id="PRO_5036818649" description="Peptidase M43 pregnancy-associated plasma-A domain-containing protein" evidence="9">
    <location>
        <begin position="22"/>
        <end position="498"/>
    </location>
</feature>
<keyword evidence="4 9" id="KW-0732">Signal</keyword>
<evidence type="ECO:0000256" key="9">
    <source>
        <dbReference type="SAM" id="SignalP"/>
    </source>
</evidence>
<keyword evidence="12" id="KW-1185">Reference proteome</keyword>
<sequence length="498" mass="56612">MKALKKFIPCLALLLGISCVAEREQENSFYLNQIARISISTPQQIFFSENLSQALPVDVRYFDESNRPLFTNQNIPFELFLTDSLIEAPSLDLSRPGTYRLRAAFPTRERTFSNDVEIQVVGPDYIQEIRLDFSDETRNSFAVADNNTMDFRVRVFGPEGEITGLEDQILRNLELQVGEQVSSSLQNIRIRETGSLKVKARIFGVESNELQIESREDIVYPVKEMPIIFHVFSNGPNISEAQMANEISKVNAAFANTIRTSFRSNVNAVNGYFRFRLADRAPDGSMLQTVGYNRIEVASDFSDDSPEYLQTKFDEMWDPNRYINVFIESIGFAAGFAYLPTLSEGVIPGLQVNSNPDPVINYPYSISLDYRFAIEQSNPNPHVLAHEMGHYLGLYHTFQNCGPGDYVDDTKPHSIDNLSGNAVFNNNRRSCLGENFISTNFMDYVVNVDHFTFDQRERMNAVYDFGLFVPRAENQTSRISSFKKGTLDRSIEPIICNF</sequence>
<evidence type="ECO:0000256" key="1">
    <source>
        <dbReference type="ARBA" id="ARBA00008721"/>
    </source>
</evidence>
<keyword evidence="8" id="KW-1015">Disulfide bond</keyword>
<proteinExistence type="inferred from homology"/>
<dbReference type="GO" id="GO:0006508">
    <property type="term" value="P:proteolysis"/>
    <property type="evidence" value="ECO:0007669"/>
    <property type="project" value="UniProtKB-KW"/>
</dbReference>
<feature type="domain" description="Peptidase M43 pregnancy-associated plasma-A" evidence="10">
    <location>
        <begin position="313"/>
        <end position="462"/>
    </location>
</feature>
<evidence type="ECO:0000256" key="6">
    <source>
        <dbReference type="ARBA" id="ARBA00022833"/>
    </source>
</evidence>
<evidence type="ECO:0000259" key="10">
    <source>
        <dbReference type="Pfam" id="PF05572"/>
    </source>
</evidence>
<dbReference type="EMBL" id="RPHB01000009">
    <property type="protein sequence ID" value="MBW3469754.1"/>
    <property type="molecule type" value="Genomic_DNA"/>
</dbReference>
<keyword evidence="5" id="KW-0378">Hydrolase</keyword>
<dbReference type="PANTHER" id="PTHR47466">
    <property type="match status" value="1"/>
</dbReference>
<protein>
    <recommendedName>
        <fullName evidence="10">Peptidase M43 pregnancy-associated plasma-A domain-containing protein</fullName>
    </recommendedName>
</protein>
<reference evidence="11 12" key="1">
    <citation type="journal article" date="2020" name="Syst. Appl. Microbiol.">
        <title>Arthrospiribacter ruber gen. nov., sp. nov., a novel bacterium isolated from Arthrospira cultures.</title>
        <authorList>
            <person name="Waleron M."/>
            <person name="Misztak A."/>
            <person name="Waleron M.M."/>
            <person name="Furmaniak M."/>
            <person name="Mrozik A."/>
            <person name="Waleron K."/>
        </authorList>
    </citation>
    <scope>NUCLEOTIDE SEQUENCE [LARGE SCALE GENOMIC DNA]</scope>
    <source>
        <strain evidence="11 12">DPMB0001</strain>
    </source>
</reference>
<evidence type="ECO:0000313" key="11">
    <source>
        <dbReference type="EMBL" id="MBW3469754.1"/>
    </source>
</evidence>
<comment type="caution">
    <text evidence="11">The sequence shown here is derived from an EMBL/GenBank/DDBJ whole genome shotgun (WGS) entry which is preliminary data.</text>
</comment>
<evidence type="ECO:0000313" key="12">
    <source>
        <dbReference type="Proteomes" id="UP000727490"/>
    </source>
</evidence>
<organism evidence="11 12">
    <name type="scientific">Arthrospiribacter ruber</name>
    <dbReference type="NCBI Taxonomy" id="2487934"/>
    <lineage>
        <taxon>Bacteria</taxon>
        <taxon>Pseudomonadati</taxon>
        <taxon>Bacteroidota</taxon>
        <taxon>Cytophagia</taxon>
        <taxon>Cytophagales</taxon>
        <taxon>Cyclobacteriaceae</taxon>
        <taxon>Arthrospiribacter</taxon>
    </lineage>
</organism>
<name>A0A951J0E2_9BACT</name>
<evidence type="ECO:0000256" key="2">
    <source>
        <dbReference type="ARBA" id="ARBA00022670"/>
    </source>
</evidence>